<feature type="region of interest" description="Disordered" evidence="1">
    <location>
        <begin position="156"/>
        <end position="189"/>
    </location>
</feature>
<sequence length="189" mass="20434">MRFVLIVVLLAAAAAASARDVPSRGTEPGAAAYGGHEGEVVLWGGRIVALTSIYKQVCIEVRGRRVQADGRPAPFLQRGDGQLFLACDVSGRAREEFRIGDEATFAGTLDRVVTRIEQQRCDTIDRDYYLNSRRERTPDGGCRIWLPVVAVTDSKAWKTPPGGSSINPAAGYSPVRSSRPAPAPRAPTR</sequence>
<evidence type="ECO:0000256" key="1">
    <source>
        <dbReference type="SAM" id="MobiDB-lite"/>
    </source>
</evidence>
<dbReference type="RefSeq" id="WP_263545049.1">
    <property type="nucleotide sequence ID" value="NZ_JAOVZO020000014.1"/>
</dbReference>
<feature type="chain" id="PRO_5040951546" evidence="2">
    <location>
        <begin position="19"/>
        <end position="189"/>
    </location>
</feature>
<evidence type="ECO:0000313" key="4">
    <source>
        <dbReference type="Proteomes" id="UP001139971"/>
    </source>
</evidence>
<feature type="signal peptide" evidence="2">
    <location>
        <begin position="1"/>
        <end position="18"/>
    </location>
</feature>
<keyword evidence="2" id="KW-0732">Signal</keyword>
<protein>
    <submittedName>
        <fullName evidence="3">Slp family lipoprotein</fullName>
    </submittedName>
</protein>
<reference evidence="3" key="1">
    <citation type="submission" date="2023-02" db="EMBL/GenBank/DDBJ databases">
        <title>Tahibacter soli sp. nov. isolated from soil.</title>
        <authorList>
            <person name="Baek J.H."/>
            <person name="Lee J.K."/>
            <person name="Choi D.G."/>
            <person name="Jeon C.O."/>
        </authorList>
    </citation>
    <scope>NUCLEOTIDE SEQUENCE</scope>
    <source>
        <strain evidence="3">BL</strain>
    </source>
</reference>
<comment type="caution">
    <text evidence="3">The sequence shown here is derived from an EMBL/GenBank/DDBJ whole genome shotgun (WGS) entry which is preliminary data.</text>
</comment>
<name>A0A9X3YJC8_9GAMM</name>
<accession>A0A9X3YJC8</accession>
<gene>
    <name evidence="3" type="ORF">OD750_008660</name>
</gene>
<proteinExistence type="predicted"/>
<dbReference type="EMBL" id="JAOVZO020000014">
    <property type="protein sequence ID" value="MDC8012617.1"/>
    <property type="molecule type" value="Genomic_DNA"/>
</dbReference>
<dbReference type="AlphaFoldDB" id="A0A9X3YJC8"/>
<evidence type="ECO:0000313" key="3">
    <source>
        <dbReference type="EMBL" id="MDC8012617.1"/>
    </source>
</evidence>
<keyword evidence="3" id="KW-0449">Lipoprotein</keyword>
<dbReference type="Proteomes" id="UP001139971">
    <property type="component" value="Unassembled WGS sequence"/>
</dbReference>
<evidence type="ECO:0000256" key="2">
    <source>
        <dbReference type="SAM" id="SignalP"/>
    </source>
</evidence>
<organism evidence="3 4">
    <name type="scientific">Tahibacter soli</name>
    <dbReference type="NCBI Taxonomy" id="2983605"/>
    <lineage>
        <taxon>Bacteria</taxon>
        <taxon>Pseudomonadati</taxon>
        <taxon>Pseudomonadota</taxon>
        <taxon>Gammaproteobacteria</taxon>
        <taxon>Lysobacterales</taxon>
        <taxon>Rhodanobacteraceae</taxon>
        <taxon>Tahibacter</taxon>
    </lineage>
</organism>
<keyword evidence="4" id="KW-1185">Reference proteome</keyword>